<keyword evidence="1" id="KW-0732">Signal</keyword>
<name>A0A0E0IH72_ORYNI</name>
<dbReference type="HOGENOM" id="CLU_2835590_0_0_1"/>
<evidence type="ECO:0000256" key="1">
    <source>
        <dbReference type="SAM" id="SignalP"/>
    </source>
</evidence>
<organism evidence="2">
    <name type="scientific">Oryza nivara</name>
    <name type="common">Indian wild rice</name>
    <name type="synonym">Oryza sativa f. spontanea</name>
    <dbReference type="NCBI Taxonomy" id="4536"/>
    <lineage>
        <taxon>Eukaryota</taxon>
        <taxon>Viridiplantae</taxon>
        <taxon>Streptophyta</taxon>
        <taxon>Embryophyta</taxon>
        <taxon>Tracheophyta</taxon>
        <taxon>Spermatophyta</taxon>
        <taxon>Magnoliopsida</taxon>
        <taxon>Liliopsida</taxon>
        <taxon>Poales</taxon>
        <taxon>Poaceae</taxon>
        <taxon>BOP clade</taxon>
        <taxon>Oryzoideae</taxon>
        <taxon>Oryzeae</taxon>
        <taxon>Oryzinae</taxon>
        <taxon>Oryza</taxon>
    </lineage>
</organism>
<accession>A0A0E0IH72</accession>
<dbReference type="Gramene" id="ONIVA09G03320.1">
    <property type="protein sequence ID" value="ONIVA09G03320.1"/>
    <property type="gene ID" value="ONIVA09G03320"/>
</dbReference>
<sequence length="66" mass="7574">MFTGRGLNWVRSLAIFCHVFLFTVAVSTGQIAAPVEEADKGPNCFCPVLFKFFFYKFSMYAQFGRY</sequence>
<feature type="signal peptide" evidence="1">
    <location>
        <begin position="1"/>
        <end position="25"/>
    </location>
</feature>
<dbReference type="AlphaFoldDB" id="A0A0E0IH72"/>
<evidence type="ECO:0000313" key="2">
    <source>
        <dbReference type="EnsemblPlants" id="ONIVA09G03320.1"/>
    </source>
</evidence>
<feature type="chain" id="PRO_5002362915" evidence="1">
    <location>
        <begin position="26"/>
        <end position="66"/>
    </location>
</feature>
<evidence type="ECO:0000313" key="3">
    <source>
        <dbReference type="Proteomes" id="UP000006591"/>
    </source>
</evidence>
<dbReference type="EnsemblPlants" id="ONIVA09G03320.1">
    <property type="protein sequence ID" value="ONIVA09G03320.1"/>
    <property type="gene ID" value="ONIVA09G03320"/>
</dbReference>
<keyword evidence="3" id="KW-1185">Reference proteome</keyword>
<protein>
    <submittedName>
        <fullName evidence="2">Uncharacterized protein</fullName>
    </submittedName>
</protein>
<reference evidence="2" key="2">
    <citation type="submission" date="2018-04" db="EMBL/GenBank/DDBJ databases">
        <title>OnivRS2 (Oryza nivara Reference Sequence Version 2).</title>
        <authorList>
            <person name="Zhang J."/>
            <person name="Kudrna D."/>
            <person name="Lee S."/>
            <person name="Talag J."/>
            <person name="Rajasekar S."/>
            <person name="Welchert J."/>
            <person name="Hsing Y.-I."/>
            <person name="Wing R.A."/>
        </authorList>
    </citation>
    <scope>NUCLEOTIDE SEQUENCE [LARGE SCALE GENOMIC DNA]</scope>
    <source>
        <strain evidence="2">SL10</strain>
    </source>
</reference>
<proteinExistence type="predicted"/>
<reference evidence="2" key="1">
    <citation type="submission" date="2015-04" db="UniProtKB">
        <authorList>
            <consortium name="EnsemblPlants"/>
        </authorList>
    </citation>
    <scope>IDENTIFICATION</scope>
    <source>
        <strain evidence="2">SL10</strain>
    </source>
</reference>
<dbReference type="Proteomes" id="UP000006591">
    <property type="component" value="Chromosome 9"/>
</dbReference>